<name>A0A9P5YSD3_9AGAR</name>
<evidence type="ECO:0000313" key="2">
    <source>
        <dbReference type="EMBL" id="KAF9472805.1"/>
    </source>
</evidence>
<accession>A0A9P5YSD3</accession>
<gene>
    <name evidence="2" type="ORF">BDN70DRAFT_937915</name>
</gene>
<feature type="region of interest" description="Disordered" evidence="1">
    <location>
        <begin position="99"/>
        <end position="144"/>
    </location>
</feature>
<evidence type="ECO:0000313" key="3">
    <source>
        <dbReference type="Proteomes" id="UP000807469"/>
    </source>
</evidence>
<dbReference type="Proteomes" id="UP000807469">
    <property type="component" value="Unassembled WGS sequence"/>
</dbReference>
<organism evidence="2 3">
    <name type="scientific">Pholiota conissans</name>
    <dbReference type="NCBI Taxonomy" id="109636"/>
    <lineage>
        <taxon>Eukaryota</taxon>
        <taxon>Fungi</taxon>
        <taxon>Dikarya</taxon>
        <taxon>Basidiomycota</taxon>
        <taxon>Agaricomycotina</taxon>
        <taxon>Agaricomycetes</taxon>
        <taxon>Agaricomycetidae</taxon>
        <taxon>Agaricales</taxon>
        <taxon>Agaricineae</taxon>
        <taxon>Strophariaceae</taxon>
        <taxon>Pholiota</taxon>
    </lineage>
</organism>
<keyword evidence="3" id="KW-1185">Reference proteome</keyword>
<evidence type="ECO:0000256" key="1">
    <source>
        <dbReference type="SAM" id="MobiDB-lite"/>
    </source>
</evidence>
<dbReference type="EMBL" id="MU155496">
    <property type="protein sequence ID" value="KAF9472805.1"/>
    <property type="molecule type" value="Genomic_DNA"/>
</dbReference>
<comment type="caution">
    <text evidence="2">The sequence shown here is derived from an EMBL/GenBank/DDBJ whole genome shotgun (WGS) entry which is preliminary data.</text>
</comment>
<sequence length="144" mass="15601">MSRFPDRGLDNNLRSPDYWITTWLAAGKAESLNTLGIQASWHNRTRCWATGNTTPLPRHVTFELIVFNVPHTASSRSNLQSDKHNRDLRVACLRHPEESITSAPAASSARGQAQSTGELSETPISLAGSTGSCYATSVPKAPVA</sequence>
<reference evidence="2" key="1">
    <citation type="submission" date="2020-11" db="EMBL/GenBank/DDBJ databases">
        <authorList>
            <consortium name="DOE Joint Genome Institute"/>
            <person name="Ahrendt S."/>
            <person name="Riley R."/>
            <person name="Andreopoulos W."/>
            <person name="Labutti K."/>
            <person name="Pangilinan J."/>
            <person name="Ruiz-Duenas F.J."/>
            <person name="Barrasa J.M."/>
            <person name="Sanchez-Garcia M."/>
            <person name="Camarero S."/>
            <person name="Miyauchi S."/>
            <person name="Serrano A."/>
            <person name="Linde D."/>
            <person name="Babiker R."/>
            <person name="Drula E."/>
            <person name="Ayuso-Fernandez I."/>
            <person name="Pacheco R."/>
            <person name="Padilla G."/>
            <person name="Ferreira P."/>
            <person name="Barriuso J."/>
            <person name="Kellner H."/>
            <person name="Castanera R."/>
            <person name="Alfaro M."/>
            <person name="Ramirez L."/>
            <person name="Pisabarro A.G."/>
            <person name="Kuo A."/>
            <person name="Tritt A."/>
            <person name="Lipzen A."/>
            <person name="He G."/>
            <person name="Yan M."/>
            <person name="Ng V."/>
            <person name="Cullen D."/>
            <person name="Martin F."/>
            <person name="Rosso M.-N."/>
            <person name="Henrissat B."/>
            <person name="Hibbett D."/>
            <person name="Martinez A.T."/>
            <person name="Grigoriev I.V."/>
        </authorList>
    </citation>
    <scope>NUCLEOTIDE SEQUENCE</scope>
    <source>
        <strain evidence="2">CIRM-BRFM 674</strain>
    </source>
</reference>
<proteinExistence type="predicted"/>
<feature type="compositionally biased region" description="Polar residues" evidence="1">
    <location>
        <begin position="99"/>
        <end position="135"/>
    </location>
</feature>
<dbReference type="AlphaFoldDB" id="A0A9P5YSD3"/>
<protein>
    <submittedName>
        <fullName evidence="2">Uncharacterized protein</fullName>
    </submittedName>
</protein>